<gene>
    <name evidence="4" type="ORF">SAMN04515673_105246</name>
</gene>
<accession>A0A1I6DVZ3</accession>
<dbReference type="InterPro" id="IPR000863">
    <property type="entry name" value="Sulfotransferase_dom"/>
</dbReference>
<reference evidence="4 5" key="1">
    <citation type="submission" date="2016-10" db="EMBL/GenBank/DDBJ databases">
        <authorList>
            <person name="de Groot N.N."/>
        </authorList>
    </citation>
    <scope>NUCLEOTIDE SEQUENCE [LARGE SCALE GENOMIC DNA]</scope>
    <source>
        <strain evidence="5">KMM 9023,NRIC 0796,JCM 17311,KCTC 23692</strain>
    </source>
</reference>
<evidence type="ECO:0000313" key="4">
    <source>
        <dbReference type="EMBL" id="SFR09501.1"/>
    </source>
</evidence>
<keyword evidence="5" id="KW-1185">Reference proteome</keyword>
<sequence>MMEPAPLLLGIGAQKSATSWVHAVLGAHPDIAPSRPKEVDFYSYYFDRGYAWYDRHFEPRAGQTRFEVSPSYLHDPRAARRARAHRPDTRVIALLRDPVERAFSNHLHEVIKGHIPPVPFAEGLANNPAYVEQGFYARHLIRWMDAFPRGQICVLLAEEIAAEPLKAARRVYEFAGIAPDYLPPALHERRNESDRAAVPLLRSVLRAGGDAMRRGGLEPVLSRAKALGPVRALLKANSVDMRQEVPPMDAVSRARLDALFRDDLAQLARLLSRDSFPWGAWERQFGASETA</sequence>
<keyword evidence="2" id="KW-0325">Glycoprotein</keyword>
<proteinExistence type="predicted"/>
<dbReference type="PANTHER" id="PTHR10605:SF56">
    <property type="entry name" value="BIFUNCTIONAL HEPARAN SULFATE N-DEACETYLASE_N-SULFOTRANSFERASE"/>
    <property type="match status" value="1"/>
</dbReference>
<evidence type="ECO:0000313" key="5">
    <source>
        <dbReference type="Proteomes" id="UP000199302"/>
    </source>
</evidence>
<dbReference type="AlphaFoldDB" id="A0A1I6DVZ3"/>
<keyword evidence="1 4" id="KW-0808">Transferase</keyword>
<dbReference type="OrthoDB" id="981508at2"/>
<dbReference type="RefSeq" id="WP_092079882.1">
    <property type="nucleotide sequence ID" value="NZ_FOYI01000005.1"/>
</dbReference>
<dbReference type="EMBL" id="FOYI01000005">
    <property type="protein sequence ID" value="SFR09501.1"/>
    <property type="molecule type" value="Genomic_DNA"/>
</dbReference>
<evidence type="ECO:0000256" key="1">
    <source>
        <dbReference type="ARBA" id="ARBA00022679"/>
    </source>
</evidence>
<evidence type="ECO:0000256" key="2">
    <source>
        <dbReference type="ARBA" id="ARBA00023180"/>
    </source>
</evidence>
<dbReference type="InterPro" id="IPR037359">
    <property type="entry name" value="NST/OST"/>
</dbReference>
<feature type="domain" description="Sulfotransferase" evidence="3">
    <location>
        <begin position="11"/>
        <end position="178"/>
    </location>
</feature>
<protein>
    <submittedName>
        <fullName evidence="4">Sulfotransferase domain-containing protein</fullName>
    </submittedName>
</protein>
<dbReference type="InterPro" id="IPR027417">
    <property type="entry name" value="P-loop_NTPase"/>
</dbReference>
<dbReference type="GO" id="GO:0008146">
    <property type="term" value="F:sulfotransferase activity"/>
    <property type="evidence" value="ECO:0007669"/>
    <property type="project" value="InterPro"/>
</dbReference>
<name>A0A1I6DVZ3_9RHOB</name>
<dbReference type="Pfam" id="PF00685">
    <property type="entry name" value="Sulfotransfer_1"/>
    <property type="match status" value="1"/>
</dbReference>
<dbReference type="SUPFAM" id="SSF52540">
    <property type="entry name" value="P-loop containing nucleoside triphosphate hydrolases"/>
    <property type="match status" value="1"/>
</dbReference>
<organism evidence="4 5">
    <name type="scientific">Poseidonocella sedimentorum</name>
    <dbReference type="NCBI Taxonomy" id="871652"/>
    <lineage>
        <taxon>Bacteria</taxon>
        <taxon>Pseudomonadati</taxon>
        <taxon>Pseudomonadota</taxon>
        <taxon>Alphaproteobacteria</taxon>
        <taxon>Rhodobacterales</taxon>
        <taxon>Roseobacteraceae</taxon>
        <taxon>Poseidonocella</taxon>
    </lineage>
</organism>
<dbReference type="Proteomes" id="UP000199302">
    <property type="component" value="Unassembled WGS sequence"/>
</dbReference>
<dbReference type="PANTHER" id="PTHR10605">
    <property type="entry name" value="HEPARAN SULFATE SULFOTRANSFERASE"/>
    <property type="match status" value="1"/>
</dbReference>
<dbReference type="Gene3D" id="3.40.50.300">
    <property type="entry name" value="P-loop containing nucleotide triphosphate hydrolases"/>
    <property type="match status" value="1"/>
</dbReference>
<dbReference type="STRING" id="871652.SAMN04515673_105246"/>
<evidence type="ECO:0000259" key="3">
    <source>
        <dbReference type="Pfam" id="PF00685"/>
    </source>
</evidence>